<accession>A0AA86NWG9</accession>
<reference evidence="1" key="1">
    <citation type="submission" date="2023-06" db="EMBL/GenBank/DDBJ databases">
        <authorList>
            <person name="Kurt Z."/>
        </authorList>
    </citation>
    <scope>NUCLEOTIDE SEQUENCE</scope>
</reference>
<gene>
    <name evidence="1" type="ORF">HINF_LOCUS15537</name>
    <name evidence="2" type="ORF">HINF_LOCUS3347</name>
</gene>
<dbReference type="AlphaFoldDB" id="A0AA86NWG9"/>
<reference evidence="2 3" key="2">
    <citation type="submission" date="2024-07" db="EMBL/GenBank/DDBJ databases">
        <authorList>
            <person name="Akdeniz Z."/>
        </authorList>
    </citation>
    <scope>NUCLEOTIDE SEQUENCE [LARGE SCALE GENOMIC DNA]</scope>
</reference>
<evidence type="ECO:0000313" key="2">
    <source>
        <dbReference type="EMBL" id="CAL5975468.1"/>
    </source>
</evidence>
<comment type="caution">
    <text evidence="1">The sequence shown here is derived from an EMBL/GenBank/DDBJ whole genome shotgun (WGS) entry which is preliminary data.</text>
</comment>
<dbReference type="EMBL" id="CAXDID020000006">
    <property type="protein sequence ID" value="CAL5975468.1"/>
    <property type="molecule type" value="Genomic_DNA"/>
</dbReference>
<sequence>MQQQIKQTLLDDLNLSKVKSFELPQESLVQELDQEVSKLTQLHINLKYQGQQLSHILIRIDSLYDIFNFQTEKLKSYTQDLQQIQTILNQYKATSKNTYKIVQKLQNTDEPKEEAFCYNKNIQKCYSEQNATHIYPK</sequence>
<proteinExistence type="predicted"/>
<keyword evidence="3" id="KW-1185">Reference proteome</keyword>
<dbReference type="Proteomes" id="UP001642409">
    <property type="component" value="Unassembled WGS sequence"/>
</dbReference>
<dbReference type="EMBL" id="CATOUU010000386">
    <property type="protein sequence ID" value="CAI9927892.1"/>
    <property type="molecule type" value="Genomic_DNA"/>
</dbReference>
<name>A0AA86NWG9_9EUKA</name>
<organism evidence="1">
    <name type="scientific">Hexamita inflata</name>
    <dbReference type="NCBI Taxonomy" id="28002"/>
    <lineage>
        <taxon>Eukaryota</taxon>
        <taxon>Metamonada</taxon>
        <taxon>Diplomonadida</taxon>
        <taxon>Hexamitidae</taxon>
        <taxon>Hexamitinae</taxon>
        <taxon>Hexamita</taxon>
    </lineage>
</organism>
<evidence type="ECO:0000313" key="3">
    <source>
        <dbReference type="Proteomes" id="UP001642409"/>
    </source>
</evidence>
<protein>
    <submittedName>
        <fullName evidence="2">Hypothetical_protein</fullName>
    </submittedName>
</protein>
<evidence type="ECO:0000313" key="1">
    <source>
        <dbReference type="EMBL" id="CAI9927892.1"/>
    </source>
</evidence>